<evidence type="ECO:0000313" key="3">
    <source>
        <dbReference type="EMBL" id="PFX28132.1"/>
    </source>
</evidence>
<organism evidence="3 4">
    <name type="scientific">Stylophora pistillata</name>
    <name type="common">Smooth cauliflower coral</name>
    <dbReference type="NCBI Taxonomy" id="50429"/>
    <lineage>
        <taxon>Eukaryota</taxon>
        <taxon>Metazoa</taxon>
        <taxon>Cnidaria</taxon>
        <taxon>Anthozoa</taxon>
        <taxon>Hexacorallia</taxon>
        <taxon>Scleractinia</taxon>
        <taxon>Astrocoeniina</taxon>
        <taxon>Pocilloporidae</taxon>
        <taxon>Stylophora</taxon>
    </lineage>
</organism>
<feature type="region of interest" description="Disordered" evidence="1">
    <location>
        <begin position="487"/>
        <end position="508"/>
    </location>
</feature>
<evidence type="ECO:0000313" key="4">
    <source>
        <dbReference type="Proteomes" id="UP000225706"/>
    </source>
</evidence>
<keyword evidence="4" id="KW-1185">Reference proteome</keyword>
<comment type="caution">
    <text evidence="3">The sequence shown here is derived from an EMBL/GenBank/DDBJ whole genome shotgun (WGS) entry which is preliminary data.</text>
</comment>
<dbReference type="OrthoDB" id="6059742at2759"/>
<name>A0A2B4SI22_STYPI</name>
<evidence type="ECO:0000256" key="2">
    <source>
        <dbReference type="SAM" id="SignalP"/>
    </source>
</evidence>
<dbReference type="STRING" id="50429.A0A2B4SI22"/>
<keyword evidence="2" id="KW-0732">Signal</keyword>
<feature type="chain" id="PRO_5013242279" evidence="2">
    <location>
        <begin position="33"/>
        <end position="712"/>
    </location>
</feature>
<reference evidence="4" key="1">
    <citation type="journal article" date="2017" name="bioRxiv">
        <title>Comparative analysis of the genomes of Stylophora pistillata and Acropora digitifera provides evidence for extensive differences between species of corals.</title>
        <authorList>
            <person name="Voolstra C.R."/>
            <person name="Li Y."/>
            <person name="Liew Y.J."/>
            <person name="Baumgarten S."/>
            <person name="Zoccola D."/>
            <person name="Flot J.-F."/>
            <person name="Tambutte S."/>
            <person name="Allemand D."/>
            <person name="Aranda M."/>
        </authorList>
    </citation>
    <scope>NUCLEOTIDE SEQUENCE [LARGE SCALE GENOMIC DNA]</scope>
</reference>
<dbReference type="EMBL" id="LSMT01000089">
    <property type="protein sequence ID" value="PFX28132.1"/>
    <property type="molecule type" value="Genomic_DNA"/>
</dbReference>
<dbReference type="AlphaFoldDB" id="A0A2B4SI22"/>
<protein>
    <submittedName>
        <fullName evidence="3">Uncharacterized protein</fullName>
    </submittedName>
</protein>
<proteinExistence type="predicted"/>
<evidence type="ECO:0000256" key="1">
    <source>
        <dbReference type="SAM" id="MobiDB-lite"/>
    </source>
</evidence>
<sequence>MGKGSGHNIQEMTPRFLGLIFFLSCTSRVCYADVLNDVADTIEDADKKLTAELKTFRNILGALSHQVMLQQLLAEERIRSDGDSGVKQVRLGHDGTRNYYSETHGFSNRLLAIHEHANNIRTVGLGEFVGVLNGVEFRTRHNDYRLFMPNTTSRDYHAIEEIPFPKVPPQVKNKGSVDKQVVEMRKWFKAWKDQDHTVRDYRKYFKPVLCYLEGAWSTATEDIDEPFESDRHFIDATSWFDLQEKVRFTSYTGRKDNMENFSFLPTTIIDIINGTIPVFAQWNYRILCHPLSRDVPLNRFRMVDELHSRLPAERKYEEQTNTRAARFQLNPKDSDKWSDGFNNNPRFTLLDELMGEIPGKDNYPGDLTDNAFNLPAQSMNPKKPGKLNAAYYHRLFKVLERDAMGQAIRHRGYSDVNLYVAMNSQPKVAGMKLKTCKGPKNKPRCKTVSQKYSYAIPLEIIYMTPLNSWNPFKLEYKGSEREPYGKTVFQGGRSGGRTPDKAYNGTNSKKYYQTPSAFYTGQEISTDSADTAKNSVGVLDRDGKTVRICRASGTRIFLPDIDGVGVLRQRYPIMPVHGEGSAMWKELEATKDLLMKSQSYGYLYREPIAGSGVLPTAPTDRPLTLRMADATKTPPGPHQHEITLKAQEVKDAKTGRKPSFRKLTTTGAGHQHNIVVAWRNNNWEIRQCDKFDNEEYKCRDQHGIYLSEDKSV</sequence>
<gene>
    <name evidence="3" type="ORF">AWC38_SpisGene7134</name>
</gene>
<dbReference type="Proteomes" id="UP000225706">
    <property type="component" value="Unassembled WGS sequence"/>
</dbReference>
<feature type="signal peptide" evidence="2">
    <location>
        <begin position="1"/>
        <end position="32"/>
    </location>
</feature>
<accession>A0A2B4SI22</accession>